<keyword evidence="13" id="KW-0755">Steroidogenesis</keyword>
<proteinExistence type="inferred from homology"/>
<keyword evidence="11" id="KW-0496">Mitochondrion</keyword>
<dbReference type="InterPro" id="IPR001128">
    <property type="entry name" value="Cyt_P450"/>
</dbReference>
<evidence type="ECO:0000256" key="11">
    <source>
        <dbReference type="ARBA" id="ARBA00023128"/>
    </source>
</evidence>
<evidence type="ECO:0000256" key="6">
    <source>
        <dbReference type="ARBA" id="ARBA00022723"/>
    </source>
</evidence>
<dbReference type="PRINTS" id="PR00463">
    <property type="entry name" value="EP450I"/>
</dbReference>
<comment type="cofactor">
    <cofactor evidence="1 15">
        <name>heme</name>
        <dbReference type="ChEBI" id="CHEBI:30413"/>
    </cofactor>
</comment>
<sequence length="516" mass="59635">MEKKVLKQVGSCLMGHRSLDPCSFLWTGMSRMSTAPLVQEASSDISSSSSVLPFHAIPSTGRNAWVNLFQFWRKNSFQRMHQVMEENFHHLGPIYRENLGFHSSVNILLPQDTARLFQSEGVFPRRMTIEPWAIHRDLRNHKCGVFLLNGEDWRSDRIIMNKEVLSLTGVKKFLPFLDEVARDFVFFMQRRMNKNTRGALTVDLYADLFRFTLEASSYVLYGQRLGLLEEHPNTESLRFIGAVETMIKTTLPLLYYPHQLMRLSDSHIWKEHMKSWDIIFEQADRCIQNIYQECCLGQERGYSGIMAELLLQGELPLDSIKANVTELMAGGVDTTAMPLLFTLFELARNPSVQRQLRDEIHKAEAQNPKDLNQLLNLMPLLKGAIKETLRLYPVGITVQRHLTKDITLHNYHIPSGTLVQVGLYPMGRSSKVFQDPLRYDPSRWMRRDDTNFKALAFGFGSRQCIGRRIAETEIMLFLMHMLKNFQIDTVCKDDIKTVFGFILMPEKPPLLTFRPI</sequence>
<dbReference type="InterPro" id="IPR017972">
    <property type="entry name" value="Cyt_P450_CS"/>
</dbReference>
<evidence type="ECO:0000256" key="3">
    <source>
        <dbReference type="ARBA" id="ARBA00010617"/>
    </source>
</evidence>
<evidence type="ECO:0000313" key="17">
    <source>
        <dbReference type="EMBL" id="KAG9472899.1"/>
    </source>
</evidence>
<dbReference type="GO" id="GO:0008203">
    <property type="term" value="P:cholesterol metabolic process"/>
    <property type="evidence" value="ECO:0007669"/>
    <property type="project" value="TreeGrafter"/>
</dbReference>
<dbReference type="InterPro" id="IPR050479">
    <property type="entry name" value="CYP11_CYP27_families"/>
</dbReference>
<comment type="similarity">
    <text evidence="3 16">Belongs to the cytochrome P450 family.</text>
</comment>
<dbReference type="PANTHER" id="PTHR24279:SF1">
    <property type="entry name" value="CYTOCHROME P450 11B2, MITOCHONDRIAL"/>
    <property type="match status" value="1"/>
</dbReference>
<keyword evidence="10 16" id="KW-0503">Monooxygenase</keyword>
<evidence type="ECO:0000256" key="14">
    <source>
        <dbReference type="ARBA" id="ARBA00042800"/>
    </source>
</evidence>
<dbReference type="Pfam" id="PF00067">
    <property type="entry name" value="p450"/>
    <property type="match status" value="1"/>
</dbReference>
<evidence type="ECO:0000256" key="5">
    <source>
        <dbReference type="ARBA" id="ARBA00022617"/>
    </source>
</evidence>
<dbReference type="CDD" id="cd20644">
    <property type="entry name" value="CYP11B"/>
    <property type="match status" value="1"/>
</dbReference>
<evidence type="ECO:0000256" key="10">
    <source>
        <dbReference type="ARBA" id="ARBA00023033"/>
    </source>
</evidence>
<keyword evidence="9 15" id="KW-0408">Iron</keyword>
<keyword evidence="7" id="KW-0809">Transit peptide</keyword>
<evidence type="ECO:0000256" key="12">
    <source>
        <dbReference type="ARBA" id="ARBA00023136"/>
    </source>
</evidence>
<dbReference type="PANTHER" id="PTHR24279">
    <property type="entry name" value="CYTOCHROME P450"/>
    <property type="match status" value="1"/>
</dbReference>
<accession>A0A8J6EPC6</accession>
<gene>
    <name evidence="17" type="ORF">GDO78_016079</name>
</gene>
<dbReference type="Proteomes" id="UP000770717">
    <property type="component" value="Unassembled WGS sequence"/>
</dbReference>
<dbReference type="GO" id="GO:0004507">
    <property type="term" value="F:steroid 11-beta-monooxygenase activity"/>
    <property type="evidence" value="ECO:0007669"/>
    <property type="project" value="UniProtKB-EC"/>
</dbReference>
<dbReference type="GO" id="GO:0071375">
    <property type="term" value="P:cellular response to peptide hormone stimulus"/>
    <property type="evidence" value="ECO:0007669"/>
    <property type="project" value="TreeGrafter"/>
</dbReference>
<organism evidence="17 18">
    <name type="scientific">Eleutherodactylus coqui</name>
    <name type="common">Puerto Rican coqui</name>
    <dbReference type="NCBI Taxonomy" id="57060"/>
    <lineage>
        <taxon>Eukaryota</taxon>
        <taxon>Metazoa</taxon>
        <taxon>Chordata</taxon>
        <taxon>Craniata</taxon>
        <taxon>Vertebrata</taxon>
        <taxon>Euteleostomi</taxon>
        <taxon>Amphibia</taxon>
        <taxon>Batrachia</taxon>
        <taxon>Anura</taxon>
        <taxon>Neobatrachia</taxon>
        <taxon>Hyloidea</taxon>
        <taxon>Eleutherodactylidae</taxon>
        <taxon>Eleutherodactylinae</taxon>
        <taxon>Eleutherodactylus</taxon>
        <taxon>Eleutherodactylus</taxon>
    </lineage>
</organism>
<evidence type="ECO:0000256" key="7">
    <source>
        <dbReference type="ARBA" id="ARBA00022946"/>
    </source>
</evidence>
<dbReference type="GO" id="GO:0020037">
    <property type="term" value="F:heme binding"/>
    <property type="evidence" value="ECO:0007669"/>
    <property type="project" value="InterPro"/>
</dbReference>
<dbReference type="InterPro" id="IPR002401">
    <property type="entry name" value="Cyt_P450_E_grp-I"/>
</dbReference>
<dbReference type="FunFam" id="1.10.630.10:FF:000073">
    <property type="entry name" value="Cytochrome P450 family 27 subfamily C member 1"/>
    <property type="match status" value="1"/>
</dbReference>
<dbReference type="GO" id="GO:0005743">
    <property type="term" value="C:mitochondrial inner membrane"/>
    <property type="evidence" value="ECO:0007669"/>
    <property type="project" value="TreeGrafter"/>
</dbReference>
<protein>
    <recommendedName>
        <fullName evidence="4">steroid 11beta-monooxygenase</fullName>
        <ecNumber evidence="4">1.14.15.4</ecNumber>
    </recommendedName>
    <alternativeName>
        <fullName evidence="14">Cytochrome P450C11</fullName>
    </alternativeName>
</protein>
<evidence type="ECO:0000256" key="15">
    <source>
        <dbReference type="PIRSR" id="PIRSR602401-1"/>
    </source>
</evidence>
<keyword evidence="12" id="KW-0472">Membrane</keyword>
<keyword evidence="6 15" id="KW-0479">Metal-binding</keyword>
<dbReference type="GO" id="GO:0006700">
    <property type="term" value="P:C21-steroid hormone biosynthetic process"/>
    <property type="evidence" value="ECO:0007669"/>
    <property type="project" value="TreeGrafter"/>
</dbReference>
<dbReference type="InterPro" id="IPR036396">
    <property type="entry name" value="Cyt_P450_sf"/>
</dbReference>
<evidence type="ECO:0000256" key="1">
    <source>
        <dbReference type="ARBA" id="ARBA00001971"/>
    </source>
</evidence>
<dbReference type="AlphaFoldDB" id="A0A8J6EPC6"/>
<comment type="caution">
    <text evidence="17">The sequence shown here is derived from an EMBL/GenBank/DDBJ whole genome shotgun (WGS) entry which is preliminary data.</text>
</comment>
<evidence type="ECO:0000256" key="8">
    <source>
        <dbReference type="ARBA" id="ARBA00023002"/>
    </source>
</evidence>
<name>A0A8J6EPC6_ELECQ</name>
<evidence type="ECO:0000256" key="9">
    <source>
        <dbReference type="ARBA" id="ARBA00023004"/>
    </source>
</evidence>
<keyword evidence="5 15" id="KW-0349">Heme</keyword>
<dbReference type="OrthoDB" id="3945418at2759"/>
<evidence type="ECO:0000256" key="13">
    <source>
        <dbReference type="ARBA" id="ARBA00023250"/>
    </source>
</evidence>
<dbReference type="PROSITE" id="PS00086">
    <property type="entry name" value="CYTOCHROME_P450"/>
    <property type="match status" value="1"/>
</dbReference>
<dbReference type="EMBL" id="WNTK01000031">
    <property type="protein sequence ID" value="KAG9472899.1"/>
    <property type="molecule type" value="Genomic_DNA"/>
</dbReference>
<evidence type="ECO:0000256" key="16">
    <source>
        <dbReference type="RuleBase" id="RU000461"/>
    </source>
</evidence>
<dbReference type="PRINTS" id="PR00385">
    <property type="entry name" value="P450"/>
</dbReference>
<keyword evidence="18" id="KW-1185">Reference proteome</keyword>
<dbReference type="GO" id="GO:0006704">
    <property type="term" value="P:glucocorticoid biosynthetic process"/>
    <property type="evidence" value="ECO:0007669"/>
    <property type="project" value="TreeGrafter"/>
</dbReference>
<dbReference type="GO" id="GO:0034650">
    <property type="term" value="P:cortisol metabolic process"/>
    <property type="evidence" value="ECO:0007669"/>
    <property type="project" value="TreeGrafter"/>
</dbReference>
<evidence type="ECO:0000256" key="4">
    <source>
        <dbReference type="ARBA" id="ARBA00012767"/>
    </source>
</evidence>
<evidence type="ECO:0000256" key="2">
    <source>
        <dbReference type="ARBA" id="ARBA00004325"/>
    </source>
</evidence>
<comment type="subcellular location">
    <subcellularLocation>
        <location evidence="2">Mitochondrion membrane</location>
    </subcellularLocation>
</comment>
<feature type="binding site" description="axial binding residue" evidence="15">
    <location>
        <position position="464"/>
    </location>
    <ligand>
        <name>heme</name>
        <dbReference type="ChEBI" id="CHEBI:30413"/>
    </ligand>
    <ligandPart>
        <name>Fe</name>
        <dbReference type="ChEBI" id="CHEBI:18248"/>
    </ligandPart>
</feature>
<reference evidence="17" key="1">
    <citation type="thesis" date="2020" institute="ProQuest LLC" country="789 East Eisenhower Parkway, Ann Arbor, MI, USA">
        <title>Comparative Genomics and Chromosome Evolution.</title>
        <authorList>
            <person name="Mudd A.B."/>
        </authorList>
    </citation>
    <scope>NUCLEOTIDE SEQUENCE</scope>
    <source>
        <strain evidence="17">HN-11 Male</strain>
        <tissue evidence="17">Kidney and liver</tissue>
    </source>
</reference>
<dbReference type="SUPFAM" id="SSF48264">
    <property type="entry name" value="Cytochrome P450"/>
    <property type="match status" value="1"/>
</dbReference>
<dbReference type="Gene3D" id="1.10.630.10">
    <property type="entry name" value="Cytochrome P450"/>
    <property type="match status" value="1"/>
</dbReference>
<keyword evidence="8 16" id="KW-0560">Oxidoreductase</keyword>
<dbReference type="GO" id="GO:0005506">
    <property type="term" value="F:iron ion binding"/>
    <property type="evidence" value="ECO:0007669"/>
    <property type="project" value="InterPro"/>
</dbReference>
<evidence type="ECO:0000313" key="18">
    <source>
        <dbReference type="Proteomes" id="UP000770717"/>
    </source>
</evidence>
<dbReference type="EC" id="1.14.15.4" evidence="4"/>